<reference evidence="1 2" key="1">
    <citation type="submission" date="2018-12" db="EMBL/GenBank/DDBJ databases">
        <title>Draft genome sequence of Xylaria grammica IHI A82.</title>
        <authorList>
            <person name="Buettner E."/>
            <person name="Kellner H."/>
        </authorList>
    </citation>
    <scope>NUCLEOTIDE SEQUENCE [LARGE SCALE GENOMIC DNA]</scope>
    <source>
        <strain evidence="1 2">IHI A82</strain>
    </source>
</reference>
<organism evidence="1 2">
    <name type="scientific">Xylaria grammica</name>
    <dbReference type="NCBI Taxonomy" id="363999"/>
    <lineage>
        <taxon>Eukaryota</taxon>
        <taxon>Fungi</taxon>
        <taxon>Dikarya</taxon>
        <taxon>Ascomycota</taxon>
        <taxon>Pezizomycotina</taxon>
        <taxon>Sordariomycetes</taxon>
        <taxon>Xylariomycetidae</taxon>
        <taxon>Xylariales</taxon>
        <taxon>Xylariaceae</taxon>
        <taxon>Xylaria</taxon>
    </lineage>
</organism>
<dbReference type="AlphaFoldDB" id="A0A439DG58"/>
<name>A0A439DG58_9PEZI</name>
<sequence>MQANSALFSLPSEIRDRIYDFYLAYDHHDFGDTLRPSQMYLDNGVVYSRPLPALMRSCKRAYQEMCPVVHGEAVMRIEMRGRVERRIGFAVYGTLRFDRLRKLWLVIPLEHPNWNRWLYFFGDVIRRTPNLKVLAIDWAPRPARESAWEERVNVKKENEFCTMIEDLKELQTIKAYGNMSARLIDRLGRSGPRVVQYRSRWWREPGMDP</sequence>
<dbReference type="EMBL" id="RYZI01000028">
    <property type="protein sequence ID" value="RWA13366.1"/>
    <property type="molecule type" value="Genomic_DNA"/>
</dbReference>
<dbReference type="Proteomes" id="UP000286045">
    <property type="component" value="Unassembled WGS sequence"/>
</dbReference>
<gene>
    <name evidence="1" type="ORF">EKO27_g1718</name>
</gene>
<evidence type="ECO:0000313" key="1">
    <source>
        <dbReference type="EMBL" id="RWA13366.1"/>
    </source>
</evidence>
<accession>A0A439DG58</accession>
<protein>
    <submittedName>
        <fullName evidence="1">Uncharacterized protein</fullName>
    </submittedName>
</protein>
<dbReference type="STRING" id="363999.A0A439DG58"/>
<comment type="caution">
    <text evidence="1">The sequence shown here is derived from an EMBL/GenBank/DDBJ whole genome shotgun (WGS) entry which is preliminary data.</text>
</comment>
<proteinExistence type="predicted"/>
<evidence type="ECO:0000313" key="2">
    <source>
        <dbReference type="Proteomes" id="UP000286045"/>
    </source>
</evidence>
<keyword evidence="2" id="KW-1185">Reference proteome</keyword>